<evidence type="ECO:0000313" key="2">
    <source>
        <dbReference type="Proteomes" id="UP000018888"/>
    </source>
</evidence>
<reference evidence="1 2" key="2">
    <citation type="journal article" date="2018" name="New Phytol.">
        <title>High intraspecific genome diversity in the model arbuscular mycorrhizal symbiont Rhizophagus irregularis.</title>
        <authorList>
            <person name="Chen E.C.H."/>
            <person name="Morin E."/>
            <person name="Beaudet D."/>
            <person name="Noel J."/>
            <person name="Yildirir G."/>
            <person name="Ndikumana S."/>
            <person name="Charron P."/>
            <person name="St-Onge C."/>
            <person name="Giorgi J."/>
            <person name="Kruger M."/>
            <person name="Marton T."/>
            <person name="Ropars J."/>
            <person name="Grigoriev I.V."/>
            <person name="Hainaut M."/>
            <person name="Henrissat B."/>
            <person name="Roux C."/>
            <person name="Martin F."/>
            <person name="Corradi N."/>
        </authorList>
    </citation>
    <scope>NUCLEOTIDE SEQUENCE [LARGE SCALE GENOMIC DNA]</scope>
    <source>
        <strain evidence="1 2">DAOM 197198</strain>
    </source>
</reference>
<dbReference type="EMBL" id="AUPC02000132">
    <property type="protein sequence ID" value="POG69671.1"/>
    <property type="molecule type" value="Genomic_DNA"/>
</dbReference>
<keyword evidence="2" id="KW-1185">Reference proteome</keyword>
<evidence type="ECO:0000313" key="1">
    <source>
        <dbReference type="EMBL" id="POG69671.1"/>
    </source>
</evidence>
<dbReference type="Proteomes" id="UP000018888">
    <property type="component" value="Unassembled WGS sequence"/>
</dbReference>
<comment type="caution">
    <text evidence="1">The sequence shown here is derived from an EMBL/GenBank/DDBJ whole genome shotgun (WGS) entry which is preliminary data.</text>
</comment>
<name>A0A2P4PWA1_RHIID</name>
<dbReference type="VEuPathDB" id="FungiDB:RhiirFUN_004536"/>
<protein>
    <submittedName>
        <fullName evidence="1">Uncharacterized protein</fullName>
    </submittedName>
</protein>
<gene>
    <name evidence="1" type="ORF">GLOIN_2v1776829</name>
</gene>
<accession>A0A2P4PWA1</accession>
<proteinExistence type="predicted"/>
<dbReference type="AlphaFoldDB" id="A0A2P4PWA1"/>
<organism evidence="1 2">
    <name type="scientific">Rhizophagus irregularis (strain DAOM 181602 / DAOM 197198 / MUCL 43194)</name>
    <name type="common">Arbuscular mycorrhizal fungus</name>
    <name type="synonym">Glomus intraradices</name>
    <dbReference type="NCBI Taxonomy" id="747089"/>
    <lineage>
        <taxon>Eukaryota</taxon>
        <taxon>Fungi</taxon>
        <taxon>Fungi incertae sedis</taxon>
        <taxon>Mucoromycota</taxon>
        <taxon>Glomeromycotina</taxon>
        <taxon>Glomeromycetes</taxon>
        <taxon>Glomerales</taxon>
        <taxon>Glomeraceae</taxon>
        <taxon>Rhizophagus</taxon>
    </lineage>
</organism>
<sequence length="213" mass="24412">MNSKVAKFNIGLIARRWYLENIQDQNTHNDLQNETAEVVTQFQQDNNNEVIVKGLDKCPKRLIVQLPNTAPRLWQAILVIVADLHIFNQLRVPETFTSDIKQCSQKKVKYAYGFGKMKKTLNLALDMGCKNEIIDMINGFIDQKKAIIKDTNITNDEANFQILDPVVQKRYGYPPNKQIKLASESNLRHVNTKNSAINPIDSNLCIREVQQQS</sequence>
<reference evidence="1 2" key="1">
    <citation type="journal article" date="2013" name="Proc. Natl. Acad. Sci. U.S.A.">
        <title>Genome of an arbuscular mycorrhizal fungus provides insight into the oldest plant symbiosis.</title>
        <authorList>
            <person name="Tisserant E."/>
            <person name="Malbreil M."/>
            <person name="Kuo A."/>
            <person name="Kohler A."/>
            <person name="Symeonidi A."/>
            <person name="Balestrini R."/>
            <person name="Charron P."/>
            <person name="Duensing N."/>
            <person name="Frei Dit Frey N."/>
            <person name="Gianinazzi-Pearson V."/>
            <person name="Gilbert L.B."/>
            <person name="Handa Y."/>
            <person name="Herr J.R."/>
            <person name="Hijri M."/>
            <person name="Koul R."/>
            <person name="Kawaguchi M."/>
            <person name="Krajinski F."/>
            <person name="Lammers P.J."/>
            <person name="Masclaux F.G."/>
            <person name="Murat C."/>
            <person name="Morin E."/>
            <person name="Ndikumana S."/>
            <person name="Pagni M."/>
            <person name="Petitpierre D."/>
            <person name="Requena N."/>
            <person name="Rosikiewicz P."/>
            <person name="Riley R."/>
            <person name="Saito K."/>
            <person name="San Clemente H."/>
            <person name="Shapiro H."/>
            <person name="van Tuinen D."/>
            <person name="Becard G."/>
            <person name="Bonfante P."/>
            <person name="Paszkowski U."/>
            <person name="Shachar-Hill Y.Y."/>
            <person name="Tuskan G.A."/>
            <person name="Young P.W."/>
            <person name="Sanders I.R."/>
            <person name="Henrissat B."/>
            <person name="Rensing S.A."/>
            <person name="Grigoriev I.V."/>
            <person name="Corradi N."/>
            <person name="Roux C."/>
            <person name="Martin F."/>
        </authorList>
    </citation>
    <scope>NUCLEOTIDE SEQUENCE [LARGE SCALE GENOMIC DNA]</scope>
    <source>
        <strain evidence="1 2">DAOM 197198</strain>
    </source>
</reference>